<organism evidence="2 3">
    <name type="scientific">[Torrubiella] hemipterigena</name>
    <dbReference type="NCBI Taxonomy" id="1531966"/>
    <lineage>
        <taxon>Eukaryota</taxon>
        <taxon>Fungi</taxon>
        <taxon>Dikarya</taxon>
        <taxon>Ascomycota</taxon>
        <taxon>Pezizomycotina</taxon>
        <taxon>Sordariomycetes</taxon>
        <taxon>Hypocreomycetidae</taxon>
        <taxon>Hypocreales</taxon>
        <taxon>Clavicipitaceae</taxon>
        <taxon>Clavicipitaceae incertae sedis</taxon>
        <taxon>'Torrubiella' clade</taxon>
    </lineage>
</organism>
<sequence length="462" mass="51027">MEPNRAPQHKANFEIIIHSMPIKRKYSSDSGGEETESEMSQTGNVDDVDANETEVVDTNETEVDDTSEHPIIDSVPLDDTLPHLNAASSQVEAVALALIATHDPIKRESSMEEIGLTGFVPEPVLVPVPAPPRRGRPRRQAPAPHHMAAPVAPTAAVAPALAPPHWSQGMQNAQGPGYAAGMSNTQFYAQGSGYAASNSNTQFSGHAVSMSDAQFFGHATGISTAQATGYGAAMTNAQFSSYAMAMANTQSSIHLVEVVVGTQHRPIYVARHLLCNSSRRLAADLENPRTTRLLRYQDSPRDFDLYVHWLKHRTVNVSNLSSAQTHWMLWARLSVLGRRLEDDLFQTAIIDSIIYKYRGGLPPGDYPGHEVMTYLWTEGRTAKGLTQLYMDIWAHWCSRRFTVTLDELKRLPAEFLAALYLTMSRELVKRGIELSVGFHLGVNREAYMPGWPANQPHYNEDA</sequence>
<reference evidence="2 3" key="1">
    <citation type="journal article" date="2015" name="Genome Announc.">
        <title>Draft Genome Sequence and Gene Annotation of the Entomopathogenic Fungus Verticillium hemipterigenum.</title>
        <authorList>
            <person name="Horn F."/>
            <person name="Habel A."/>
            <person name="Scharf D.H."/>
            <person name="Dworschak J."/>
            <person name="Brakhage A.A."/>
            <person name="Guthke R."/>
            <person name="Hertweck C."/>
            <person name="Linde J."/>
        </authorList>
    </citation>
    <scope>NUCLEOTIDE SEQUENCE [LARGE SCALE GENOMIC DNA]</scope>
</reference>
<protein>
    <recommendedName>
        <fullName evidence="4">BTB domain-containing protein</fullName>
    </recommendedName>
</protein>
<evidence type="ECO:0008006" key="4">
    <source>
        <dbReference type="Google" id="ProtNLM"/>
    </source>
</evidence>
<evidence type="ECO:0000256" key="1">
    <source>
        <dbReference type="SAM" id="MobiDB-lite"/>
    </source>
</evidence>
<dbReference type="Proteomes" id="UP000039046">
    <property type="component" value="Unassembled WGS sequence"/>
</dbReference>
<gene>
    <name evidence="2" type="ORF">VHEMI08897</name>
</gene>
<evidence type="ECO:0000313" key="3">
    <source>
        <dbReference type="Proteomes" id="UP000039046"/>
    </source>
</evidence>
<accession>A0A0A1TPC9</accession>
<feature type="compositionally biased region" description="Acidic residues" evidence="1">
    <location>
        <begin position="46"/>
        <end position="65"/>
    </location>
</feature>
<evidence type="ECO:0000313" key="2">
    <source>
        <dbReference type="EMBL" id="CEJ93298.1"/>
    </source>
</evidence>
<dbReference type="HOGENOM" id="CLU_592099_0_0_1"/>
<proteinExistence type="predicted"/>
<dbReference type="EMBL" id="CDHN01000005">
    <property type="protein sequence ID" value="CEJ93298.1"/>
    <property type="molecule type" value="Genomic_DNA"/>
</dbReference>
<feature type="region of interest" description="Disordered" evidence="1">
    <location>
        <begin position="22"/>
        <end position="70"/>
    </location>
</feature>
<keyword evidence="3" id="KW-1185">Reference proteome</keyword>
<dbReference type="AlphaFoldDB" id="A0A0A1TPC9"/>
<name>A0A0A1TPC9_9HYPO</name>